<evidence type="ECO:0000313" key="4">
    <source>
        <dbReference type="Proteomes" id="UP000291142"/>
    </source>
</evidence>
<accession>A0A4V2JA40</accession>
<dbReference type="OrthoDB" id="9806357at2"/>
<dbReference type="Pfam" id="PF11376">
    <property type="entry name" value="DUF3179"/>
    <property type="match status" value="1"/>
</dbReference>
<dbReference type="Proteomes" id="UP000291142">
    <property type="component" value="Unassembled WGS sequence"/>
</dbReference>
<feature type="region of interest" description="Disordered" evidence="1">
    <location>
        <begin position="28"/>
        <end position="66"/>
    </location>
</feature>
<keyword evidence="2" id="KW-0732">Signal</keyword>
<evidence type="ECO:0000313" key="3">
    <source>
        <dbReference type="EMBL" id="TBN03903.1"/>
    </source>
</evidence>
<proteinExistence type="predicted"/>
<comment type="caution">
    <text evidence="3">The sequence shown here is derived from an EMBL/GenBank/DDBJ whole genome shotgun (WGS) entry which is preliminary data.</text>
</comment>
<dbReference type="RefSeq" id="WP_130963975.1">
    <property type="nucleotide sequence ID" value="NZ_SIRT01000005.1"/>
</dbReference>
<name>A0A4V2JA40_9FLAO</name>
<organism evidence="3 4">
    <name type="scientific">Hyunsoonleella flava</name>
    <dbReference type="NCBI Taxonomy" id="2527939"/>
    <lineage>
        <taxon>Bacteria</taxon>
        <taxon>Pseudomonadati</taxon>
        <taxon>Bacteroidota</taxon>
        <taxon>Flavobacteriia</taxon>
        <taxon>Flavobacteriales</taxon>
        <taxon>Flavobacteriaceae</taxon>
    </lineage>
</organism>
<feature type="signal peptide" evidence="2">
    <location>
        <begin position="1"/>
        <end position="18"/>
    </location>
</feature>
<gene>
    <name evidence="3" type="ORF">EYD45_07725</name>
</gene>
<dbReference type="InterPro" id="IPR021516">
    <property type="entry name" value="DUF3179"/>
</dbReference>
<protein>
    <submittedName>
        <fullName evidence="3">DUF3179 domain-containing protein</fullName>
    </submittedName>
</protein>
<dbReference type="AlphaFoldDB" id="A0A4V2JA40"/>
<keyword evidence="4" id="KW-1185">Reference proteome</keyword>
<feature type="chain" id="PRO_5020808705" evidence="2">
    <location>
        <begin position="19"/>
        <end position="361"/>
    </location>
</feature>
<evidence type="ECO:0000256" key="2">
    <source>
        <dbReference type="SAM" id="SignalP"/>
    </source>
</evidence>
<dbReference type="EMBL" id="SIRT01000005">
    <property type="protein sequence ID" value="TBN03903.1"/>
    <property type="molecule type" value="Genomic_DNA"/>
</dbReference>
<reference evidence="3 4" key="1">
    <citation type="submission" date="2019-02" db="EMBL/GenBank/DDBJ databases">
        <title>Hyunsoonleella sp., isolated from marine sediment.</title>
        <authorList>
            <person name="Liu B.-T."/>
        </authorList>
    </citation>
    <scope>NUCLEOTIDE SEQUENCE [LARGE SCALE GENOMIC DNA]</scope>
    <source>
        <strain evidence="3 4">T58</strain>
    </source>
</reference>
<evidence type="ECO:0000256" key="1">
    <source>
        <dbReference type="SAM" id="MobiDB-lite"/>
    </source>
</evidence>
<dbReference type="PROSITE" id="PS51257">
    <property type="entry name" value="PROKAR_LIPOPROTEIN"/>
    <property type="match status" value="1"/>
</dbReference>
<sequence>MKTYIIYILMLLAFTACSTGDSDNGVLPQGVNNPLNPSDEGPDENTRVDGSWLIPKDQVKDGGPGKDGIPSIDFPKFISADEATFLSDNDLIVGIIDDGIPKAYPHEILDWHEVVNDNDIAINYCPLTGTAFAWEAKDVDFGVSGLLYNSNLIMYDRNTQSNWSQLKLQCVNGSAIGNRPTLLKVIETDWKTWSRIYPKTEVLSLNTGFPRDYTTYPYGDYKTNHDRLIFSVSPTNDALPSKQRVFALINRGSSKAYKFSDFTDGKAFKDNFSFADYVIVGNSSLIYAFKLSENLKHLNFEYSHSNGEEFFKDDEGNAWNIFGEAIEGPRKGQVLGTANSVVSFWFAVAAFYPNIQLYSNK</sequence>